<dbReference type="EMBL" id="JAAVJL010000003">
    <property type="protein sequence ID" value="NMF60462.1"/>
    <property type="molecule type" value="Genomic_DNA"/>
</dbReference>
<evidence type="ECO:0000313" key="2">
    <source>
        <dbReference type="Proteomes" id="UP000738376"/>
    </source>
</evidence>
<evidence type="ECO:0000313" key="1">
    <source>
        <dbReference type="EMBL" id="NMF60462.1"/>
    </source>
</evidence>
<protein>
    <submittedName>
        <fullName evidence="1">Uncharacterized protein</fullName>
    </submittedName>
</protein>
<gene>
    <name evidence="1" type="ORF">HC246_21125</name>
</gene>
<reference evidence="1 2" key="1">
    <citation type="submission" date="2020-03" db="EMBL/GenBank/DDBJ databases">
        <title>Draft Genome Sequence of 2-Methylisoborneol Producing Pseudanabaena yagii Strain GIHE-NHR1 Isolated from North Han River in South Korea.</title>
        <authorList>
            <person name="Jeong J."/>
        </authorList>
    </citation>
    <scope>NUCLEOTIDE SEQUENCE [LARGE SCALE GENOMIC DNA]</scope>
    <source>
        <strain evidence="1 2">GIHE-NHR1</strain>
    </source>
</reference>
<accession>A0ABX1M2Y5</accession>
<comment type="caution">
    <text evidence="1">The sequence shown here is derived from an EMBL/GenBank/DDBJ whole genome shotgun (WGS) entry which is preliminary data.</text>
</comment>
<proteinExistence type="predicted"/>
<keyword evidence="2" id="KW-1185">Reference proteome</keyword>
<name>A0ABX1M2Y5_9CYAN</name>
<organism evidence="1 2">
    <name type="scientific">Pseudanabaena yagii GIHE-NHR1</name>
    <dbReference type="NCBI Taxonomy" id="2722753"/>
    <lineage>
        <taxon>Bacteria</taxon>
        <taxon>Bacillati</taxon>
        <taxon>Cyanobacteriota</taxon>
        <taxon>Cyanophyceae</taxon>
        <taxon>Pseudanabaenales</taxon>
        <taxon>Pseudanabaenaceae</taxon>
        <taxon>Pseudanabaena</taxon>
        <taxon>Pseudanabaena yagii</taxon>
    </lineage>
</organism>
<dbReference type="Proteomes" id="UP000738376">
    <property type="component" value="Unassembled WGS sequence"/>
</dbReference>
<dbReference type="RefSeq" id="WP_169365413.1">
    <property type="nucleotide sequence ID" value="NZ_JAAVJL010000003.1"/>
</dbReference>
<sequence>MESRQDLDVVLLEACKQGEYQSWLSSEKCRQINHEIVGVVQHYSYHYKIGRSHYKQAIALSSLTFYRKFILSVHL</sequence>